<dbReference type="SMART" id="SM00109">
    <property type="entry name" value="C1"/>
    <property type="match status" value="5"/>
</dbReference>
<feature type="domain" description="Phorbol-ester/DAG-type" evidence="2">
    <location>
        <begin position="184"/>
        <end position="236"/>
    </location>
</feature>
<protein>
    <submittedName>
        <fullName evidence="3">DC1</fullName>
    </submittedName>
</protein>
<evidence type="ECO:0000256" key="1">
    <source>
        <dbReference type="ARBA" id="ARBA00022737"/>
    </source>
</evidence>
<dbReference type="Pfam" id="PF22926">
    <property type="entry name" value="C1-like_CT"/>
    <property type="match status" value="1"/>
</dbReference>
<feature type="domain" description="Phorbol-ester/DAG-type" evidence="2">
    <location>
        <begin position="20"/>
        <end position="71"/>
    </location>
</feature>
<dbReference type="InterPro" id="IPR004146">
    <property type="entry name" value="DC1"/>
</dbReference>
<gene>
    <name evidence="3" type="ORF">ISN45_Aa03g007470</name>
</gene>
<evidence type="ECO:0000313" key="4">
    <source>
        <dbReference type="Proteomes" id="UP000694240"/>
    </source>
</evidence>
<evidence type="ECO:0000259" key="2">
    <source>
        <dbReference type="SMART" id="SM00109"/>
    </source>
</evidence>
<accession>A0A8T2AWK0</accession>
<dbReference type="InterPro" id="IPR054483">
    <property type="entry name" value="DC1-like_CT"/>
</dbReference>
<dbReference type="EMBL" id="JAEFBK010000008">
    <property type="protein sequence ID" value="KAG7576354.1"/>
    <property type="molecule type" value="Genomic_DNA"/>
</dbReference>
<proteinExistence type="predicted"/>
<name>A0A8T2AWK0_9BRAS</name>
<comment type="caution">
    <text evidence="3">The sequence shown here is derived from an EMBL/GenBank/DDBJ whole genome shotgun (WGS) entry which is preliminary data.</text>
</comment>
<sequence>MEPIPDQPMDQPKQKMKIPCNHMLTYIYLTQSYSYCAVCDGDYGMCYYCPSCKFHAHSECIEWPDTIDHPCHSRHPLKKVSPGTIDYTDGKCHFCREELVDPTYHCSLCNFSVDVNCWRHPPQRTIYQPKSHDHTFTLMPRKITFTCNACGMLGDCNPYFCFECAFMLHKDCIDLPRVININRHDHRISRTYHLGHGGWDSCGVCRKEIDWMFGAFTCKRCPNYAVHSKCATREDVWDGKELEDEPEEEEEIEDPFKVINDKEIIHFSHEEHNLRLGDDNVIGYEKMRCDACITPISCDPFFKCVQCEFFLHKVCASLPRRKRSIMHTEKLDLQVTNKAGEYNGCRSCNKLFDGFRYCSRFEKFDVRCGSISEPFHHELHPHPLYHILSPTGRLKVCGACGKYLHYVLSCTVCEFNLGMDCATLPRKVKHRCDDHDLSLHHVHGKPKGQQLWCDICEGKIDSSVWFYGCDDCGSTLHINCVLGDFSYLKPGNKYGEAELVANDGMTRPFCICCEKRCRFPSFLKATCPNIVCEQRWGFPSFLKAASSDSTVLFACSMDCAYDKYFMVWFYEDFDY</sequence>
<organism evidence="3 4">
    <name type="scientific">Arabidopsis thaliana x Arabidopsis arenosa</name>
    <dbReference type="NCBI Taxonomy" id="1240361"/>
    <lineage>
        <taxon>Eukaryota</taxon>
        <taxon>Viridiplantae</taxon>
        <taxon>Streptophyta</taxon>
        <taxon>Embryophyta</taxon>
        <taxon>Tracheophyta</taxon>
        <taxon>Spermatophyta</taxon>
        <taxon>Magnoliopsida</taxon>
        <taxon>eudicotyledons</taxon>
        <taxon>Gunneridae</taxon>
        <taxon>Pentapetalae</taxon>
        <taxon>rosids</taxon>
        <taxon>malvids</taxon>
        <taxon>Brassicales</taxon>
        <taxon>Brassicaceae</taxon>
        <taxon>Camelineae</taxon>
        <taxon>Arabidopsis</taxon>
    </lineage>
</organism>
<feature type="domain" description="Phorbol-ester/DAG-type" evidence="2">
    <location>
        <begin position="132"/>
        <end position="178"/>
    </location>
</feature>
<keyword evidence="1" id="KW-0677">Repeat</keyword>
<feature type="domain" description="Phorbol-ester/DAG-type" evidence="2">
    <location>
        <begin position="382"/>
        <end position="432"/>
    </location>
</feature>
<reference evidence="3 4" key="1">
    <citation type="submission" date="2020-12" db="EMBL/GenBank/DDBJ databases">
        <title>Concerted genomic and epigenomic changes stabilize Arabidopsis allopolyploids.</title>
        <authorList>
            <person name="Chen Z."/>
        </authorList>
    </citation>
    <scope>NUCLEOTIDE SEQUENCE [LARGE SCALE GENOMIC DNA]</scope>
    <source>
        <strain evidence="3">Allo738</strain>
        <tissue evidence="3">Leaf</tissue>
    </source>
</reference>
<evidence type="ECO:0000313" key="3">
    <source>
        <dbReference type="EMBL" id="KAG7576354.1"/>
    </source>
</evidence>
<dbReference type="Pfam" id="PF03107">
    <property type="entry name" value="C1_2"/>
    <property type="match status" value="6"/>
</dbReference>
<dbReference type="Proteomes" id="UP000694240">
    <property type="component" value="Chromosome 8"/>
</dbReference>
<dbReference type="AlphaFoldDB" id="A0A8T2AWK0"/>
<dbReference type="PANTHER" id="PTHR32410">
    <property type="entry name" value="CYSTEINE/HISTIDINE-RICH C1 DOMAIN FAMILY PROTEIN"/>
    <property type="match status" value="1"/>
</dbReference>
<dbReference type="InterPro" id="IPR002219">
    <property type="entry name" value="PKC_DAG/PE"/>
</dbReference>
<feature type="domain" description="Phorbol-ester/DAG-type" evidence="2">
    <location>
        <begin position="78"/>
        <end position="123"/>
    </location>
</feature>
<dbReference type="InterPro" id="IPR053192">
    <property type="entry name" value="Vacuole_Formation_Reg"/>
</dbReference>
<keyword evidence="4" id="KW-1185">Reference proteome</keyword>
<dbReference type="PANTHER" id="PTHR32410:SF176">
    <property type="entry name" value="CHP-RICH ZINC FINGER PROTEIN-LIKE-RELATED"/>
    <property type="match status" value="1"/>
</dbReference>